<organism evidence="1">
    <name type="scientific">Siphoviridae sp. ctDmR33</name>
    <dbReference type="NCBI Taxonomy" id="2825389"/>
    <lineage>
        <taxon>Viruses</taxon>
        <taxon>Duplodnaviria</taxon>
        <taxon>Heunggongvirae</taxon>
        <taxon>Uroviricota</taxon>
        <taxon>Caudoviricetes</taxon>
    </lineage>
</organism>
<dbReference type="EMBL" id="BK016159">
    <property type="protein sequence ID" value="DAF99034.1"/>
    <property type="molecule type" value="Genomic_DNA"/>
</dbReference>
<dbReference type="NCBIfam" id="TIGR03831">
    <property type="entry name" value="YgiT_finger"/>
    <property type="match status" value="1"/>
</dbReference>
<proteinExistence type="predicted"/>
<evidence type="ECO:0000313" key="1">
    <source>
        <dbReference type="EMBL" id="DAF99034.1"/>
    </source>
</evidence>
<accession>A0A8S5UXA6</accession>
<name>A0A8S5UXA6_9CAUD</name>
<dbReference type="InterPro" id="IPR022453">
    <property type="entry name" value="Znf_MqsA-type"/>
</dbReference>
<reference evidence="1" key="1">
    <citation type="journal article" date="2021" name="Proc. Natl. Acad. Sci. U.S.A.">
        <title>A Catalog of Tens of Thousands of Viruses from Human Metagenomes Reveals Hidden Associations with Chronic Diseases.</title>
        <authorList>
            <person name="Tisza M.J."/>
            <person name="Buck C.B."/>
        </authorList>
    </citation>
    <scope>NUCLEOTIDE SEQUENCE</scope>
    <source>
        <strain evidence="1">CtDmR33</strain>
    </source>
</reference>
<protein>
    <submittedName>
        <fullName evidence="1">Ribosome, girodazole, girolline, antibiotic complex, 50S</fullName>
    </submittedName>
</protein>
<sequence length="128" mass="14870">MNDYVYQFGLPGKRYGIWNAVQKEWQFGLCEATPMIADAKLHAMIGRGAHKYRFEARTLPQEEVARIMKNKHKNRPKGKWVHIKGTSMLKCSECGEAIIDEDVFDGQIWNYCPICGKLMEGNEFDERR</sequence>